<evidence type="ECO:0000256" key="1">
    <source>
        <dbReference type="SAM" id="MobiDB-lite"/>
    </source>
</evidence>
<protein>
    <submittedName>
        <fullName evidence="2">Uncharacterized protein</fullName>
    </submittedName>
</protein>
<proteinExistence type="predicted"/>
<name>A0ABU9IVH7_9GAMM</name>
<sequence>MRISPAQAALLNARERQLLDTNGPYEIRQLVSLIKRTRELRDKQRDLAQRHRIAATGRSQSKDSAAVVRTRQKEQLFDKALKHYQAHLEKLDRECDAAMDELGMGKQAASTKRRTAKTTHKAAAPAKPAKAAKGRAAGKAQARLQAAFR</sequence>
<feature type="compositionally biased region" description="Basic residues" evidence="1">
    <location>
        <begin position="111"/>
        <end position="120"/>
    </location>
</feature>
<gene>
    <name evidence="2" type="ORF">AAD027_01110</name>
</gene>
<keyword evidence="3" id="KW-1185">Reference proteome</keyword>
<dbReference type="RefSeq" id="WP_341724172.1">
    <property type="nucleotide sequence ID" value="NZ_JBBWWT010000001.1"/>
</dbReference>
<organism evidence="2 3">
    <name type="scientific">Pseudoxanthomonas putridarboris</name>
    <dbReference type="NCBI Taxonomy" id="752605"/>
    <lineage>
        <taxon>Bacteria</taxon>
        <taxon>Pseudomonadati</taxon>
        <taxon>Pseudomonadota</taxon>
        <taxon>Gammaproteobacteria</taxon>
        <taxon>Lysobacterales</taxon>
        <taxon>Lysobacteraceae</taxon>
        <taxon>Pseudoxanthomonas</taxon>
    </lineage>
</organism>
<comment type="caution">
    <text evidence="2">The sequence shown here is derived from an EMBL/GenBank/DDBJ whole genome shotgun (WGS) entry which is preliminary data.</text>
</comment>
<reference evidence="2 3" key="1">
    <citation type="submission" date="2024-04" db="EMBL/GenBank/DDBJ databases">
        <title>Draft genome sequence of Pseudoxanthomonas putridarboris WD12.</title>
        <authorList>
            <person name="Oh J."/>
        </authorList>
    </citation>
    <scope>NUCLEOTIDE SEQUENCE [LARGE SCALE GENOMIC DNA]</scope>
    <source>
        <strain evidence="2 3">WD12</strain>
    </source>
</reference>
<evidence type="ECO:0000313" key="2">
    <source>
        <dbReference type="EMBL" id="MEL1262973.1"/>
    </source>
</evidence>
<feature type="region of interest" description="Disordered" evidence="1">
    <location>
        <begin position="105"/>
        <end position="149"/>
    </location>
</feature>
<evidence type="ECO:0000313" key="3">
    <source>
        <dbReference type="Proteomes" id="UP001459204"/>
    </source>
</evidence>
<accession>A0ABU9IVH7</accession>
<feature type="compositionally biased region" description="Low complexity" evidence="1">
    <location>
        <begin position="121"/>
        <end position="149"/>
    </location>
</feature>
<dbReference type="Proteomes" id="UP001459204">
    <property type="component" value="Unassembled WGS sequence"/>
</dbReference>
<dbReference type="EMBL" id="JBBWWT010000001">
    <property type="protein sequence ID" value="MEL1262973.1"/>
    <property type="molecule type" value="Genomic_DNA"/>
</dbReference>